<accession>A0ACB9S2W2</accession>
<gene>
    <name evidence="1" type="ORF">MLD38_008448</name>
</gene>
<keyword evidence="2" id="KW-1185">Reference proteome</keyword>
<sequence>MGASWLSRSLLPPHYLHLYRHGLSTTSPLLPLSRFLEMCRELSGRCSDELYEVLSLSTTIRTNEKGWQEEASLAVQMKCIGGHFGSQAEATQLNEEDPELTGSHKADRTNETVGLLKDDPPL</sequence>
<organism evidence="1 2">
    <name type="scientific">Melastoma candidum</name>
    <dbReference type="NCBI Taxonomy" id="119954"/>
    <lineage>
        <taxon>Eukaryota</taxon>
        <taxon>Viridiplantae</taxon>
        <taxon>Streptophyta</taxon>
        <taxon>Embryophyta</taxon>
        <taxon>Tracheophyta</taxon>
        <taxon>Spermatophyta</taxon>
        <taxon>Magnoliopsida</taxon>
        <taxon>eudicotyledons</taxon>
        <taxon>Gunneridae</taxon>
        <taxon>Pentapetalae</taxon>
        <taxon>rosids</taxon>
        <taxon>malvids</taxon>
        <taxon>Myrtales</taxon>
        <taxon>Melastomataceae</taxon>
        <taxon>Melastomatoideae</taxon>
        <taxon>Melastomateae</taxon>
        <taxon>Melastoma</taxon>
    </lineage>
</organism>
<dbReference type="Proteomes" id="UP001057402">
    <property type="component" value="Chromosome 3"/>
</dbReference>
<comment type="caution">
    <text evidence="1">The sequence shown here is derived from an EMBL/GenBank/DDBJ whole genome shotgun (WGS) entry which is preliminary data.</text>
</comment>
<name>A0ACB9S2W2_9MYRT</name>
<dbReference type="EMBL" id="CM042882">
    <property type="protein sequence ID" value="KAI4382492.1"/>
    <property type="molecule type" value="Genomic_DNA"/>
</dbReference>
<reference evidence="2" key="1">
    <citation type="journal article" date="2023" name="Front. Plant Sci.">
        <title>Chromosomal-level genome assembly of Melastoma candidum provides insights into trichome evolution.</title>
        <authorList>
            <person name="Zhong Y."/>
            <person name="Wu W."/>
            <person name="Sun C."/>
            <person name="Zou P."/>
            <person name="Liu Y."/>
            <person name="Dai S."/>
            <person name="Zhou R."/>
        </authorList>
    </citation>
    <scope>NUCLEOTIDE SEQUENCE [LARGE SCALE GENOMIC DNA]</scope>
</reference>
<evidence type="ECO:0000313" key="2">
    <source>
        <dbReference type="Proteomes" id="UP001057402"/>
    </source>
</evidence>
<evidence type="ECO:0000313" key="1">
    <source>
        <dbReference type="EMBL" id="KAI4382492.1"/>
    </source>
</evidence>
<protein>
    <submittedName>
        <fullName evidence="1">Uncharacterized protein</fullName>
    </submittedName>
</protein>
<proteinExistence type="predicted"/>